<reference evidence="3 4" key="1">
    <citation type="submission" date="2017-10" db="EMBL/GenBank/DDBJ databases">
        <title>Bacillus sp. nov., a halophilic bacterium isolated from a Keqin Lake.</title>
        <authorList>
            <person name="Wang H."/>
        </authorList>
    </citation>
    <scope>NUCLEOTIDE SEQUENCE [LARGE SCALE GENOMIC DNA]</scope>
    <source>
        <strain evidence="3 4">KCTC 13187</strain>
    </source>
</reference>
<evidence type="ECO:0000313" key="4">
    <source>
        <dbReference type="Proteomes" id="UP000281498"/>
    </source>
</evidence>
<evidence type="ECO:0000313" key="3">
    <source>
        <dbReference type="EMBL" id="RKL68064.1"/>
    </source>
</evidence>
<dbReference type="RefSeq" id="WP_183040961.1">
    <property type="nucleotide sequence ID" value="NZ_KZ614147.1"/>
</dbReference>
<dbReference type="EMBL" id="PDOE01000002">
    <property type="protein sequence ID" value="RKL68064.1"/>
    <property type="molecule type" value="Genomic_DNA"/>
</dbReference>
<protein>
    <recommendedName>
        <fullName evidence="2">HTH cro/C1-type domain-containing protein</fullName>
    </recommendedName>
</protein>
<organism evidence="3 4">
    <name type="scientific">Salipaludibacillus neizhouensis</name>
    <dbReference type="NCBI Taxonomy" id="885475"/>
    <lineage>
        <taxon>Bacteria</taxon>
        <taxon>Bacillati</taxon>
        <taxon>Bacillota</taxon>
        <taxon>Bacilli</taxon>
        <taxon>Bacillales</taxon>
        <taxon>Bacillaceae</taxon>
    </lineage>
</organism>
<gene>
    <name evidence="3" type="ORF">CR203_06090</name>
</gene>
<sequence>MEEKEILNTFNSEIGKKIHNKRRLLDLTLEELAEFADLNSDHIRDIEKGRVNFTIHTFMKICAGLQLNSPAELLKDAEEELYPLLKEIAKERKDVKRRTK</sequence>
<dbReference type="Gene3D" id="1.10.260.40">
    <property type="entry name" value="lambda repressor-like DNA-binding domains"/>
    <property type="match status" value="1"/>
</dbReference>
<dbReference type="GO" id="GO:0003677">
    <property type="term" value="F:DNA binding"/>
    <property type="evidence" value="ECO:0007669"/>
    <property type="project" value="UniProtKB-KW"/>
</dbReference>
<dbReference type="SMART" id="SM00530">
    <property type="entry name" value="HTH_XRE"/>
    <property type="match status" value="1"/>
</dbReference>
<dbReference type="PROSITE" id="PS50943">
    <property type="entry name" value="HTH_CROC1"/>
    <property type="match status" value="1"/>
</dbReference>
<dbReference type="GO" id="GO:0005829">
    <property type="term" value="C:cytosol"/>
    <property type="evidence" value="ECO:0007669"/>
    <property type="project" value="TreeGrafter"/>
</dbReference>
<dbReference type="AlphaFoldDB" id="A0A3A9K4T4"/>
<dbReference type="GO" id="GO:0003700">
    <property type="term" value="F:DNA-binding transcription factor activity"/>
    <property type="evidence" value="ECO:0007669"/>
    <property type="project" value="TreeGrafter"/>
</dbReference>
<dbReference type="Pfam" id="PF01381">
    <property type="entry name" value="HTH_3"/>
    <property type="match status" value="1"/>
</dbReference>
<evidence type="ECO:0000256" key="1">
    <source>
        <dbReference type="ARBA" id="ARBA00023125"/>
    </source>
</evidence>
<proteinExistence type="predicted"/>
<dbReference type="PANTHER" id="PTHR46797">
    <property type="entry name" value="HTH-TYPE TRANSCRIPTIONAL REGULATOR"/>
    <property type="match status" value="1"/>
</dbReference>
<dbReference type="PANTHER" id="PTHR46797:SF1">
    <property type="entry name" value="METHYLPHOSPHONATE SYNTHASE"/>
    <property type="match status" value="1"/>
</dbReference>
<keyword evidence="4" id="KW-1185">Reference proteome</keyword>
<dbReference type="Proteomes" id="UP000281498">
    <property type="component" value="Unassembled WGS sequence"/>
</dbReference>
<dbReference type="InterPro" id="IPR010982">
    <property type="entry name" value="Lambda_DNA-bd_dom_sf"/>
</dbReference>
<dbReference type="InterPro" id="IPR050807">
    <property type="entry name" value="TransReg_Diox_bact_type"/>
</dbReference>
<name>A0A3A9K4T4_9BACI</name>
<comment type="caution">
    <text evidence="3">The sequence shown here is derived from an EMBL/GenBank/DDBJ whole genome shotgun (WGS) entry which is preliminary data.</text>
</comment>
<dbReference type="InterPro" id="IPR001387">
    <property type="entry name" value="Cro/C1-type_HTH"/>
</dbReference>
<evidence type="ECO:0000259" key="2">
    <source>
        <dbReference type="PROSITE" id="PS50943"/>
    </source>
</evidence>
<feature type="domain" description="HTH cro/C1-type" evidence="2">
    <location>
        <begin position="18"/>
        <end position="73"/>
    </location>
</feature>
<dbReference type="CDD" id="cd00093">
    <property type="entry name" value="HTH_XRE"/>
    <property type="match status" value="1"/>
</dbReference>
<keyword evidence="1" id="KW-0238">DNA-binding</keyword>
<dbReference type="SUPFAM" id="SSF47413">
    <property type="entry name" value="lambda repressor-like DNA-binding domains"/>
    <property type="match status" value="1"/>
</dbReference>
<accession>A0A3A9K4T4</accession>